<feature type="modified residue" description="Phosphothreonine; by autocatalysis" evidence="7">
    <location>
        <position position="204"/>
    </location>
</feature>
<dbReference type="InterPro" id="IPR029048">
    <property type="entry name" value="HSP70_C_sf"/>
</dbReference>
<feature type="region of interest" description="Disordered" evidence="10">
    <location>
        <begin position="604"/>
        <end position="639"/>
    </location>
</feature>
<dbReference type="SUPFAM" id="SSF100934">
    <property type="entry name" value="Heat shock protein 70kD (HSP70), C-terminal subdomain"/>
    <property type="match status" value="1"/>
</dbReference>
<dbReference type="InterPro" id="IPR029047">
    <property type="entry name" value="HSP70_peptide-bd_sf"/>
</dbReference>
<comment type="induction">
    <text evidence="7">By stress conditions e.g. heat shock.</text>
</comment>
<dbReference type="SUPFAM" id="SSF100920">
    <property type="entry name" value="Heat shock protein 70kD (HSP70), peptide-binding domain"/>
    <property type="match status" value="1"/>
</dbReference>
<keyword evidence="5 7" id="KW-0067">ATP-binding</keyword>
<keyword evidence="12" id="KW-1185">Reference proteome</keyword>
<dbReference type="Pfam" id="PF00012">
    <property type="entry name" value="HSP70"/>
    <property type="match status" value="1"/>
</dbReference>
<dbReference type="HAMAP" id="MF_00332">
    <property type="entry name" value="DnaK"/>
    <property type="match status" value="1"/>
</dbReference>
<dbReference type="Gene3D" id="3.30.420.40">
    <property type="match status" value="2"/>
</dbReference>
<dbReference type="InterPro" id="IPR043129">
    <property type="entry name" value="ATPase_NBD"/>
</dbReference>
<evidence type="ECO:0000256" key="9">
    <source>
        <dbReference type="SAM" id="Coils"/>
    </source>
</evidence>
<dbReference type="InterPro" id="IPR018181">
    <property type="entry name" value="Heat_shock_70_CS"/>
</dbReference>
<evidence type="ECO:0000256" key="5">
    <source>
        <dbReference type="ARBA" id="ARBA00022840"/>
    </source>
</evidence>
<dbReference type="RefSeq" id="WP_258569163.1">
    <property type="nucleotide sequence ID" value="NZ_JAKUDN010000002.1"/>
</dbReference>
<dbReference type="SUPFAM" id="SSF53067">
    <property type="entry name" value="Actin-like ATPase domain"/>
    <property type="match status" value="2"/>
</dbReference>
<dbReference type="NCBIfam" id="NF001413">
    <property type="entry name" value="PRK00290.1"/>
    <property type="match status" value="1"/>
</dbReference>
<keyword evidence="3 7" id="KW-0597">Phosphoprotein</keyword>
<dbReference type="Gene3D" id="2.60.34.10">
    <property type="entry name" value="Substrate Binding Domain Of DNAk, Chain A, domain 1"/>
    <property type="match status" value="1"/>
</dbReference>
<sequence length="639" mass="68630">MANKEVVIGIDLGTTFSCVSILQGGGPVVIENNVGDRTTASYVAVEADGKQLVGEQAKRQASLNAKSTYYATKRYMGHKMSDEVVKNSQVHYELKAAPNGDVRALVKVDGKEELWAPEKFAAIILGKMKKVAEEYLGHEVKSAVITVPAYFNEMQRQATKDAGKISGLDVKRIINEPTAAALAYGLDKQTGDKKIAVYDLGGGTFDVSLMEMSQFDGDRQFAVLSTSGDTFLGGEDFDQKIIDMVLQAFKKDSGIDLSNDAEASQRVKEAAEKCKIALSSDVEYTVNLPYITMDKTGPKHLNVRISRAMLESATAELIERTLKPCQEALDDAGLSLNEIDDIILVGGQTRMPKVQEAVEKFFGKAPRKNVNPDEAVAIGAAIQGGVLSGDVKDILLLDVTPLTLGIETMGGVMTPLVEKNTTIPTQASQSFSTAADNQTEVTITVLQGERKVATQNKQLGQFNLTSIPPAPRGMPKIEVTFDIDANGILHVTAKDQATGKDQSISIQSAGGLSDSEIEQMIKDAEANAQADQEFQDTVQAVNQAEQLIHGTEKALKDLGDKVDAGKKSQVEEAITELKSAIESKDKANIESKTEALSTLSGEIAQQAYQQAQPEEGAQEGAASDGETVDAEFDEVDDNK</sequence>
<gene>
    <name evidence="7 11" type="primary">dnaK</name>
    <name evidence="11" type="ORF">MKS91_01970</name>
</gene>
<evidence type="ECO:0000256" key="6">
    <source>
        <dbReference type="ARBA" id="ARBA00023016"/>
    </source>
</evidence>
<evidence type="ECO:0000256" key="10">
    <source>
        <dbReference type="SAM" id="MobiDB-lite"/>
    </source>
</evidence>
<evidence type="ECO:0000256" key="2">
    <source>
        <dbReference type="ARBA" id="ARBA00014415"/>
    </source>
</evidence>
<protein>
    <recommendedName>
        <fullName evidence="2 7">Chaperone protein DnaK</fullName>
    </recommendedName>
    <alternativeName>
        <fullName evidence="7">HSP70</fullName>
    </alternativeName>
    <alternativeName>
        <fullName evidence="7">Heat shock 70 kDa protein</fullName>
    </alternativeName>
    <alternativeName>
        <fullName evidence="7">Heat shock protein 70</fullName>
    </alternativeName>
</protein>
<feature type="compositionally biased region" description="Acidic residues" evidence="10">
    <location>
        <begin position="626"/>
        <end position="639"/>
    </location>
</feature>
<evidence type="ECO:0000256" key="1">
    <source>
        <dbReference type="ARBA" id="ARBA00007381"/>
    </source>
</evidence>
<accession>A0ABT1L5B2</accession>
<dbReference type="Proteomes" id="UP001320768">
    <property type="component" value="Unassembled WGS sequence"/>
</dbReference>
<evidence type="ECO:0000256" key="4">
    <source>
        <dbReference type="ARBA" id="ARBA00022741"/>
    </source>
</evidence>
<dbReference type="PROSITE" id="PS00297">
    <property type="entry name" value="HSP70_1"/>
    <property type="match status" value="1"/>
</dbReference>
<keyword evidence="4 7" id="KW-0547">Nucleotide-binding</keyword>
<dbReference type="PANTHER" id="PTHR19375">
    <property type="entry name" value="HEAT SHOCK PROTEIN 70KDA"/>
    <property type="match status" value="1"/>
</dbReference>
<comment type="similarity">
    <text evidence="1 7 8">Belongs to the heat shock protein 70 family.</text>
</comment>
<dbReference type="PRINTS" id="PR00301">
    <property type="entry name" value="HEATSHOCK70"/>
</dbReference>
<keyword evidence="7" id="KW-0143">Chaperone</keyword>
<evidence type="ECO:0000313" key="11">
    <source>
        <dbReference type="EMBL" id="MCP8352053.1"/>
    </source>
</evidence>
<dbReference type="PROSITE" id="PS01036">
    <property type="entry name" value="HSP70_3"/>
    <property type="match status" value="1"/>
</dbReference>
<comment type="caution">
    <text evidence="11">The sequence shown here is derived from an EMBL/GenBank/DDBJ whole genome shotgun (WGS) entry which is preliminary data.</text>
</comment>
<evidence type="ECO:0000256" key="8">
    <source>
        <dbReference type="RuleBase" id="RU003322"/>
    </source>
</evidence>
<comment type="function">
    <text evidence="7">Acts as a chaperone.</text>
</comment>
<dbReference type="Gene3D" id="1.20.1270.10">
    <property type="match status" value="1"/>
</dbReference>
<dbReference type="PROSITE" id="PS00329">
    <property type="entry name" value="HSP70_2"/>
    <property type="match status" value="1"/>
</dbReference>
<feature type="coiled-coil region" evidence="9">
    <location>
        <begin position="541"/>
        <end position="590"/>
    </location>
</feature>
<reference evidence="11 12" key="1">
    <citation type="journal article" date="2022" name="Nat. Microbiol.">
        <title>The microbiome of a bacterivorous marine choanoflagellate contains a resource-demanding obligate bacterial associate.</title>
        <authorList>
            <person name="Needham D.M."/>
            <person name="Poirier C."/>
            <person name="Bachy C."/>
            <person name="George E.E."/>
            <person name="Wilken S."/>
            <person name="Yung C.C.M."/>
            <person name="Limardo A.J."/>
            <person name="Morando M."/>
            <person name="Sudek L."/>
            <person name="Malmstrom R.R."/>
            <person name="Keeling P.J."/>
            <person name="Santoro A.E."/>
            <person name="Worden A.Z."/>
        </authorList>
    </citation>
    <scope>NUCLEOTIDE SEQUENCE [LARGE SCALE GENOMIC DNA]</scope>
    <source>
        <strain evidence="11 12">Comchoano-2</strain>
    </source>
</reference>
<organism evidence="11 12">
    <name type="scientific">Candidatus Synchoanobacter obligatus</name>
    <dbReference type="NCBI Taxonomy" id="2919597"/>
    <lineage>
        <taxon>Bacteria</taxon>
        <taxon>Pseudomonadati</taxon>
        <taxon>Pseudomonadota</taxon>
        <taxon>Gammaproteobacteria</taxon>
        <taxon>Candidatus Comchoanobacterales</taxon>
        <taxon>Candidatus Comchoanobacteraceae</taxon>
        <taxon>Candidatus Synchoanobacter</taxon>
    </lineage>
</organism>
<dbReference type="InterPro" id="IPR013126">
    <property type="entry name" value="Hsp_70_fam"/>
</dbReference>
<evidence type="ECO:0000313" key="12">
    <source>
        <dbReference type="Proteomes" id="UP001320768"/>
    </source>
</evidence>
<keyword evidence="6 7" id="KW-0346">Stress response</keyword>
<name>A0ABT1L5B2_9GAMM</name>
<feature type="compositionally biased region" description="Low complexity" evidence="10">
    <location>
        <begin position="604"/>
        <end position="622"/>
    </location>
</feature>
<evidence type="ECO:0000256" key="3">
    <source>
        <dbReference type="ARBA" id="ARBA00022553"/>
    </source>
</evidence>
<dbReference type="InterPro" id="IPR012725">
    <property type="entry name" value="Chaperone_DnaK"/>
</dbReference>
<dbReference type="NCBIfam" id="TIGR02350">
    <property type="entry name" value="prok_dnaK"/>
    <property type="match status" value="1"/>
</dbReference>
<evidence type="ECO:0000256" key="7">
    <source>
        <dbReference type="HAMAP-Rule" id="MF_00332"/>
    </source>
</evidence>
<dbReference type="Gene3D" id="3.90.640.10">
    <property type="entry name" value="Actin, Chain A, domain 4"/>
    <property type="match status" value="1"/>
</dbReference>
<dbReference type="EMBL" id="JAKUDN010000002">
    <property type="protein sequence ID" value="MCP8352053.1"/>
    <property type="molecule type" value="Genomic_DNA"/>
</dbReference>
<dbReference type="CDD" id="cd10234">
    <property type="entry name" value="ASKHA_NBD_HSP70_DnaK-like"/>
    <property type="match status" value="1"/>
</dbReference>
<proteinExistence type="evidence at transcript level"/>
<keyword evidence="9" id="KW-0175">Coiled coil</keyword>